<proteinExistence type="predicted"/>
<comment type="caution">
    <text evidence="2">The sequence shown here is derived from an EMBL/GenBank/DDBJ whole genome shotgun (WGS) entry which is preliminary data.</text>
</comment>
<organism evidence="2 3">
    <name type="scientific">Periplaneta americana</name>
    <name type="common">American cockroach</name>
    <name type="synonym">Blatta americana</name>
    <dbReference type="NCBI Taxonomy" id="6978"/>
    <lineage>
        <taxon>Eukaryota</taxon>
        <taxon>Metazoa</taxon>
        <taxon>Ecdysozoa</taxon>
        <taxon>Arthropoda</taxon>
        <taxon>Hexapoda</taxon>
        <taxon>Insecta</taxon>
        <taxon>Pterygota</taxon>
        <taxon>Neoptera</taxon>
        <taxon>Polyneoptera</taxon>
        <taxon>Dictyoptera</taxon>
        <taxon>Blattodea</taxon>
        <taxon>Blattoidea</taxon>
        <taxon>Blattidae</taxon>
        <taxon>Blattinae</taxon>
        <taxon>Periplaneta</taxon>
    </lineage>
</organism>
<dbReference type="EMBL" id="JAJSOF020000015">
    <property type="protein sequence ID" value="KAJ4441373.1"/>
    <property type="molecule type" value="Genomic_DNA"/>
</dbReference>
<reference evidence="2 3" key="1">
    <citation type="journal article" date="2022" name="Allergy">
        <title>Genome assembly and annotation of Periplaneta americana reveal a comprehensive cockroach allergen profile.</title>
        <authorList>
            <person name="Wang L."/>
            <person name="Xiong Q."/>
            <person name="Saelim N."/>
            <person name="Wang L."/>
            <person name="Nong W."/>
            <person name="Wan A.T."/>
            <person name="Shi M."/>
            <person name="Liu X."/>
            <person name="Cao Q."/>
            <person name="Hui J.H.L."/>
            <person name="Sookrung N."/>
            <person name="Leung T.F."/>
            <person name="Tungtrongchitr A."/>
            <person name="Tsui S.K.W."/>
        </authorList>
    </citation>
    <scope>NUCLEOTIDE SEQUENCE [LARGE SCALE GENOMIC DNA]</scope>
    <source>
        <strain evidence="2">PWHHKU_190912</strain>
    </source>
</reference>
<gene>
    <name evidence="2" type="ORF">ANN_11228</name>
</gene>
<sequence length="205" mass="23597">MYVPKNYIKVVYFSYFHSILSYGLLLLRGNSTHINKVSTLAHIVTRVAGRIKLSWLFHDAVSTTTLFNVDEIGDSEMVFGEMRPRIRHRLPGIHLTVGENLGKTQPADEPREFNLPTLPQRRSTYVLQKFPSKYGVHSEENLPIRTERNVANIRVPEADYWYVNNSNVSYISSFHTCTASLLLLSFIVVPTCTYDVQFRERLNSD</sequence>
<keyword evidence="1" id="KW-0812">Transmembrane</keyword>
<keyword evidence="1" id="KW-1133">Transmembrane helix</keyword>
<evidence type="ECO:0000256" key="1">
    <source>
        <dbReference type="SAM" id="Phobius"/>
    </source>
</evidence>
<feature type="transmembrane region" description="Helical" evidence="1">
    <location>
        <begin position="6"/>
        <end position="27"/>
    </location>
</feature>
<evidence type="ECO:0000313" key="3">
    <source>
        <dbReference type="Proteomes" id="UP001148838"/>
    </source>
</evidence>
<protein>
    <submittedName>
        <fullName evidence="2">Uncharacterized protein</fullName>
    </submittedName>
</protein>
<dbReference type="Proteomes" id="UP001148838">
    <property type="component" value="Unassembled WGS sequence"/>
</dbReference>
<accession>A0ABQ8T4E8</accession>
<evidence type="ECO:0000313" key="2">
    <source>
        <dbReference type="EMBL" id="KAJ4441373.1"/>
    </source>
</evidence>
<keyword evidence="3" id="KW-1185">Reference proteome</keyword>
<name>A0ABQ8T4E8_PERAM</name>
<keyword evidence="1" id="KW-0472">Membrane</keyword>